<organism evidence="2">
    <name type="scientific">mine drainage metagenome</name>
    <dbReference type="NCBI Taxonomy" id="410659"/>
    <lineage>
        <taxon>unclassified sequences</taxon>
        <taxon>metagenomes</taxon>
        <taxon>ecological metagenomes</taxon>
    </lineage>
</organism>
<evidence type="ECO:0000259" key="1">
    <source>
        <dbReference type="Pfam" id="PF01551"/>
    </source>
</evidence>
<name>T1D5K4_9ZZZZ</name>
<dbReference type="SUPFAM" id="SSF51261">
    <property type="entry name" value="Duplicated hybrid motif"/>
    <property type="match status" value="1"/>
</dbReference>
<gene>
    <name evidence="2" type="ORF">B1A_03253</name>
</gene>
<dbReference type="InterPro" id="IPR050570">
    <property type="entry name" value="Cell_wall_metabolism_enzyme"/>
</dbReference>
<evidence type="ECO:0000313" key="2">
    <source>
        <dbReference type="EMBL" id="EQD76774.1"/>
    </source>
</evidence>
<dbReference type="PANTHER" id="PTHR21666">
    <property type="entry name" value="PEPTIDASE-RELATED"/>
    <property type="match status" value="1"/>
</dbReference>
<dbReference type="EMBL" id="AUZX01002400">
    <property type="protein sequence ID" value="EQD76774.1"/>
    <property type="molecule type" value="Genomic_DNA"/>
</dbReference>
<comment type="caution">
    <text evidence="2">The sequence shown here is derived from an EMBL/GenBank/DDBJ whole genome shotgun (WGS) entry which is preliminary data.</text>
</comment>
<feature type="domain" description="M23ase beta-sheet core" evidence="1">
    <location>
        <begin position="10"/>
        <end position="102"/>
    </location>
</feature>
<dbReference type="PANTHER" id="PTHR21666:SF270">
    <property type="entry name" value="MUREIN HYDROLASE ACTIVATOR ENVC"/>
    <property type="match status" value="1"/>
</dbReference>
<accession>T1D5K4</accession>
<reference evidence="2" key="2">
    <citation type="journal article" date="2014" name="ISME J.">
        <title>Microbial stratification in low pH oxic and suboxic macroscopic growths along an acid mine drainage.</title>
        <authorList>
            <person name="Mendez-Garcia C."/>
            <person name="Mesa V."/>
            <person name="Sprenger R.R."/>
            <person name="Richter M."/>
            <person name="Diez M.S."/>
            <person name="Solano J."/>
            <person name="Bargiela R."/>
            <person name="Golyshina O.V."/>
            <person name="Manteca A."/>
            <person name="Ramos J.L."/>
            <person name="Gallego J.R."/>
            <person name="Llorente I."/>
            <person name="Martins Dos Santos V.A."/>
            <person name="Jensen O.N."/>
            <person name="Pelaez A.I."/>
            <person name="Sanchez J."/>
            <person name="Ferrer M."/>
        </authorList>
    </citation>
    <scope>NUCLEOTIDE SEQUENCE</scope>
</reference>
<dbReference type="GO" id="GO:0004222">
    <property type="term" value="F:metalloendopeptidase activity"/>
    <property type="evidence" value="ECO:0007669"/>
    <property type="project" value="TreeGrafter"/>
</dbReference>
<dbReference type="CDD" id="cd12797">
    <property type="entry name" value="M23_peptidase"/>
    <property type="match status" value="1"/>
</dbReference>
<sequence>NQKGGTPNGMGIDISTRQSQSVLAAADGVVSYVGEGISSYGLMVILKHPNDYVSVYAHNGKVVVHQGQVVTRGQKIAETGVKGKKDKPWHFEIRHGGKPLNPLTFYAGKATDSKIPVR</sequence>
<dbReference type="Gene3D" id="2.70.70.10">
    <property type="entry name" value="Glucose Permease (Domain IIA)"/>
    <property type="match status" value="1"/>
</dbReference>
<protein>
    <submittedName>
        <fullName evidence="2">Peptidase M23B</fullName>
    </submittedName>
</protein>
<dbReference type="Pfam" id="PF01551">
    <property type="entry name" value="Peptidase_M23"/>
    <property type="match status" value="1"/>
</dbReference>
<proteinExistence type="predicted"/>
<reference evidence="2" key="1">
    <citation type="submission" date="2013-08" db="EMBL/GenBank/DDBJ databases">
        <authorList>
            <person name="Mendez C."/>
            <person name="Richter M."/>
            <person name="Ferrer M."/>
            <person name="Sanchez J."/>
        </authorList>
    </citation>
    <scope>NUCLEOTIDE SEQUENCE</scope>
</reference>
<dbReference type="InterPro" id="IPR011055">
    <property type="entry name" value="Dup_hybrid_motif"/>
</dbReference>
<dbReference type="InterPro" id="IPR016047">
    <property type="entry name" value="M23ase_b-sheet_dom"/>
</dbReference>
<dbReference type="AlphaFoldDB" id="T1D5K4"/>
<feature type="non-terminal residue" evidence="2">
    <location>
        <position position="1"/>
    </location>
</feature>